<evidence type="ECO:0000313" key="3">
    <source>
        <dbReference type="WBParaSite" id="maker-unitig_33698-snap-gene-0.1-mRNA-1"/>
    </source>
</evidence>
<feature type="compositionally biased region" description="Low complexity" evidence="1">
    <location>
        <begin position="85"/>
        <end position="101"/>
    </location>
</feature>
<accession>A0A1I8FGB7</accession>
<keyword evidence="2" id="KW-1185">Reference proteome</keyword>
<name>A0A1I8FGB7_9PLAT</name>
<organism evidence="2 3">
    <name type="scientific">Macrostomum lignano</name>
    <dbReference type="NCBI Taxonomy" id="282301"/>
    <lineage>
        <taxon>Eukaryota</taxon>
        <taxon>Metazoa</taxon>
        <taxon>Spiralia</taxon>
        <taxon>Lophotrochozoa</taxon>
        <taxon>Platyhelminthes</taxon>
        <taxon>Rhabditophora</taxon>
        <taxon>Macrostomorpha</taxon>
        <taxon>Macrostomida</taxon>
        <taxon>Macrostomidae</taxon>
        <taxon>Macrostomum</taxon>
    </lineage>
</organism>
<feature type="region of interest" description="Disordered" evidence="1">
    <location>
        <begin position="73"/>
        <end position="109"/>
    </location>
</feature>
<evidence type="ECO:0000313" key="2">
    <source>
        <dbReference type="Proteomes" id="UP000095280"/>
    </source>
</evidence>
<sequence length="214" mass="22898">TVLSAMLDEALRTGPISALVGPQTSHVVAKACSDRQSDKKRTRALVVCVTRVCMPAAAAACLCQQHNQVSNITNPKAAPKRQARPRASSSTTATGRTSPAAQDFAKPSARVYEDIGGGKRLEHTRAGKSYTMMGRPSEPEQQAGIHPAAVRREFCFLPAGRQLTEAGASSILDKCPTWRSYCEPVFADTAQSEETRPTPAVVRRSNPLLAGALR</sequence>
<evidence type="ECO:0000256" key="1">
    <source>
        <dbReference type="SAM" id="MobiDB-lite"/>
    </source>
</evidence>
<proteinExistence type="predicted"/>
<reference evidence="3" key="1">
    <citation type="submission" date="2016-11" db="UniProtKB">
        <authorList>
            <consortium name="WormBaseParasite"/>
        </authorList>
    </citation>
    <scope>IDENTIFICATION</scope>
</reference>
<dbReference type="WBParaSite" id="maker-unitig_33698-snap-gene-0.1-mRNA-1">
    <property type="protein sequence ID" value="maker-unitig_33698-snap-gene-0.1-mRNA-1"/>
    <property type="gene ID" value="maker-unitig_33698-snap-gene-0.1"/>
</dbReference>
<dbReference type="AlphaFoldDB" id="A0A1I8FGB7"/>
<protein>
    <submittedName>
        <fullName evidence="3">Helicase ATP-binding domain-containing protein</fullName>
    </submittedName>
</protein>
<dbReference type="Proteomes" id="UP000095280">
    <property type="component" value="Unplaced"/>
</dbReference>